<feature type="compositionally biased region" description="Gly residues" evidence="1">
    <location>
        <begin position="69"/>
        <end position="80"/>
    </location>
</feature>
<gene>
    <name evidence="3" type="ORF">CLUMA_CG016216</name>
</gene>
<keyword evidence="2" id="KW-0472">Membrane</keyword>
<reference evidence="3 4" key="1">
    <citation type="submission" date="2015-04" db="EMBL/GenBank/DDBJ databases">
        <authorList>
            <person name="Syromyatnikov M.Y."/>
            <person name="Popov V.N."/>
        </authorList>
    </citation>
    <scope>NUCLEOTIDE SEQUENCE [LARGE SCALE GENOMIC DNA]</scope>
</reference>
<dbReference type="Proteomes" id="UP000183832">
    <property type="component" value="Unassembled WGS sequence"/>
</dbReference>
<protein>
    <submittedName>
        <fullName evidence="3">CLUMA_CG016216, isoform A</fullName>
    </submittedName>
</protein>
<feature type="region of interest" description="Disordered" evidence="1">
    <location>
        <begin position="69"/>
        <end position="94"/>
    </location>
</feature>
<evidence type="ECO:0000256" key="2">
    <source>
        <dbReference type="SAM" id="Phobius"/>
    </source>
</evidence>
<sequence length="103" mass="11233">MFLFNFMNITEIEKRNYALKLRIIVASQFSELHQYLGTFNSDMTKLLIILAIVCLICMVLVNAQGNGNGNGNGGNGGGRPNQGAGRFHDGSDGFGDFFEQILG</sequence>
<keyword evidence="2" id="KW-0812">Transmembrane</keyword>
<feature type="transmembrane region" description="Helical" evidence="2">
    <location>
        <begin position="46"/>
        <end position="63"/>
    </location>
</feature>
<keyword evidence="4" id="KW-1185">Reference proteome</keyword>
<name>A0A1J1ITP5_9DIPT</name>
<evidence type="ECO:0000256" key="1">
    <source>
        <dbReference type="SAM" id="MobiDB-lite"/>
    </source>
</evidence>
<accession>A0A1J1ITP5</accession>
<evidence type="ECO:0000313" key="3">
    <source>
        <dbReference type="EMBL" id="CRL03619.1"/>
    </source>
</evidence>
<dbReference type="AlphaFoldDB" id="A0A1J1ITP5"/>
<proteinExistence type="predicted"/>
<organism evidence="3 4">
    <name type="scientific">Clunio marinus</name>
    <dbReference type="NCBI Taxonomy" id="568069"/>
    <lineage>
        <taxon>Eukaryota</taxon>
        <taxon>Metazoa</taxon>
        <taxon>Ecdysozoa</taxon>
        <taxon>Arthropoda</taxon>
        <taxon>Hexapoda</taxon>
        <taxon>Insecta</taxon>
        <taxon>Pterygota</taxon>
        <taxon>Neoptera</taxon>
        <taxon>Endopterygota</taxon>
        <taxon>Diptera</taxon>
        <taxon>Nematocera</taxon>
        <taxon>Chironomoidea</taxon>
        <taxon>Chironomidae</taxon>
        <taxon>Clunio</taxon>
    </lineage>
</organism>
<keyword evidence="2" id="KW-1133">Transmembrane helix</keyword>
<evidence type="ECO:0000313" key="4">
    <source>
        <dbReference type="Proteomes" id="UP000183832"/>
    </source>
</evidence>
<dbReference type="EMBL" id="CVRI01000059">
    <property type="protein sequence ID" value="CRL03619.1"/>
    <property type="molecule type" value="Genomic_DNA"/>
</dbReference>